<name>A0A1Y5F574_9BACT</name>
<reference evidence="3" key="1">
    <citation type="journal article" date="2017" name="Proc. Natl. Acad. Sci. U.S.A.">
        <title>Simulation of Deepwater Horizon oil plume reveals substrate specialization within a complex community of hydrocarbon-degraders.</title>
        <authorList>
            <person name="Hu P."/>
            <person name="Dubinsky E.A."/>
            <person name="Probst A.J."/>
            <person name="Wang J."/>
            <person name="Sieber C.M.K."/>
            <person name="Tom L.M."/>
            <person name="Gardinali P."/>
            <person name="Banfield J.F."/>
            <person name="Atlas R.M."/>
            <person name="Andersen G.L."/>
        </authorList>
    </citation>
    <scope>NUCLEOTIDE SEQUENCE [LARGE SCALE GENOMIC DNA]</scope>
</reference>
<comment type="caution">
    <text evidence="2">The sequence shown here is derived from an EMBL/GenBank/DDBJ whole genome shotgun (WGS) entry which is preliminary data.</text>
</comment>
<proteinExistence type="predicted"/>
<dbReference type="Proteomes" id="UP000196531">
    <property type="component" value="Unassembled WGS sequence"/>
</dbReference>
<dbReference type="EMBL" id="MAAO01000007">
    <property type="protein sequence ID" value="OUR95801.1"/>
    <property type="molecule type" value="Genomic_DNA"/>
</dbReference>
<accession>A0A1Y5F574</accession>
<keyword evidence="1" id="KW-0732">Signal</keyword>
<protein>
    <recommendedName>
        <fullName evidence="4">Lipoprotein</fullName>
    </recommendedName>
</protein>
<evidence type="ECO:0008006" key="4">
    <source>
        <dbReference type="Google" id="ProtNLM"/>
    </source>
</evidence>
<dbReference type="AlphaFoldDB" id="A0A1Y5F574"/>
<evidence type="ECO:0000256" key="1">
    <source>
        <dbReference type="SAM" id="SignalP"/>
    </source>
</evidence>
<dbReference type="PROSITE" id="PS51257">
    <property type="entry name" value="PROKAR_LIPOPROTEIN"/>
    <property type="match status" value="1"/>
</dbReference>
<sequence>MKIQLLLPLLLFTLLSCNKVTVTHSDSIALDKRNGDYYRVTSILNNDSKKREIFISKTNKENIVLNYRFVRGLKQPTKIVIDQDLLHIYDGIQIKVAELKSGKVIKSTTFTEKSDMTSL</sequence>
<evidence type="ECO:0000313" key="2">
    <source>
        <dbReference type="EMBL" id="OUR95801.1"/>
    </source>
</evidence>
<feature type="chain" id="PRO_5012441349" description="Lipoprotein" evidence="1">
    <location>
        <begin position="19"/>
        <end position="119"/>
    </location>
</feature>
<evidence type="ECO:0000313" key="3">
    <source>
        <dbReference type="Proteomes" id="UP000196531"/>
    </source>
</evidence>
<organism evidence="2 3">
    <name type="scientific">Halobacteriovorax marinus</name>
    <dbReference type="NCBI Taxonomy" id="97084"/>
    <lineage>
        <taxon>Bacteria</taxon>
        <taxon>Pseudomonadati</taxon>
        <taxon>Bdellovibrionota</taxon>
        <taxon>Bacteriovoracia</taxon>
        <taxon>Bacteriovoracales</taxon>
        <taxon>Halobacteriovoraceae</taxon>
        <taxon>Halobacteriovorax</taxon>
    </lineage>
</organism>
<gene>
    <name evidence="2" type="ORF">A9Q84_14970</name>
</gene>
<feature type="signal peptide" evidence="1">
    <location>
        <begin position="1"/>
        <end position="18"/>
    </location>
</feature>